<keyword evidence="2" id="KW-1185">Reference proteome</keyword>
<proteinExistence type="predicted"/>
<dbReference type="EMBL" id="CABHOF010000072">
    <property type="protein sequence ID" value="VUX66624.1"/>
    <property type="molecule type" value="Genomic_DNA"/>
</dbReference>
<protein>
    <recommendedName>
        <fullName evidence="3">DNA replication protein</fullName>
    </recommendedName>
</protein>
<evidence type="ECO:0000313" key="2">
    <source>
        <dbReference type="Proteomes" id="UP000366766"/>
    </source>
</evidence>
<evidence type="ECO:0000313" key="1">
    <source>
        <dbReference type="EMBL" id="VUX66624.1"/>
    </source>
</evidence>
<gene>
    <name evidence="1" type="ORF">BWLFYP14_02900</name>
</gene>
<sequence length="246" mass="28216">MANKRMFSIDVVDTDKFLDMPVSTQALYFHFGMRADDDGFVSSPKKIVKIANCTNDDLRVLISKGYIIPFESGVVVITDWRKNNTLKGDRYKPTVYQEELGILETQGNSYILKGSGISSGTRLEPDWNQIGTKLEPQYSIDKYSIDKSSIDKEIYVQPEVATPPELTPKKKTSRFLPPTEEEVKQYCLENGYTLDAQRFVDFYECKGWMVGKNKMKNWKAAVRTWARKDQGGVRDEPEPTNSIRLW</sequence>
<accession>A0A564WXA0</accession>
<evidence type="ECO:0008006" key="3">
    <source>
        <dbReference type="Google" id="ProtNLM"/>
    </source>
</evidence>
<organism evidence="1 2">
    <name type="scientific">Blautia wexlerae</name>
    <dbReference type="NCBI Taxonomy" id="418240"/>
    <lineage>
        <taxon>Bacteria</taxon>
        <taxon>Bacillati</taxon>
        <taxon>Bacillota</taxon>
        <taxon>Clostridia</taxon>
        <taxon>Lachnospirales</taxon>
        <taxon>Lachnospiraceae</taxon>
        <taxon>Blautia</taxon>
    </lineage>
</organism>
<reference evidence="1 2" key="1">
    <citation type="submission" date="2019-07" db="EMBL/GenBank/DDBJ databases">
        <authorList>
            <person name="Chang H.-W."/>
            <person name="Raman A."/>
            <person name="Venkatesh S."/>
            <person name="Gehrig J."/>
        </authorList>
    </citation>
    <scope>NUCLEOTIDE SEQUENCE [LARGE SCALE GENOMIC DNA]</scope>
    <source>
        <strain evidence="1">Blautia_wexlerae_LFYP_14</strain>
    </source>
</reference>
<dbReference type="Proteomes" id="UP000366766">
    <property type="component" value="Unassembled WGS sequence"/>
</dbReference>
<name>A0A564WXA0_9FIRM</name>
<dbReference type="AlphaFoldDB" id="A0A564WXA0"/>
<dbReference type="RefSeq" id="WP_118593252.1">
    <property type="nucleotide sequence ID" value="NZ_CABHOF010000072.1"/>
</dbReference>